<dbReference type="Proteomes" id="UP001200145">
    <property type="component" value="Unassembled WGS sequence"/>
</dbReference>
<organism evidence="1 2">
    <name type="scientific">Flavihumibacter fluminis</name>
    <dbReference type="NCBI Taxonomy" id="2909236"/>
    <lineage>
        <taxon>Bacteria</taxon>
        <taxon>Pseudomonadati</taxon>
        <taxon>Bacteroidota</taxon>
        <taxon>Chitinophagia</taxon>
        <taxon>Chitinophagales</taxon>
        <taxon>Chitinophagaceae</taxon>
        <taxon>Flavihumibacter</taxon>
    </lineage>
</organism>
<sequence>MRPEQIKSRLNIQKKTIAIMVKQAEVPTSQQPFVKGNDIRFIPSFIEVCGPSTPKPTTKGGIMI</sequence>
<gene>
    <name evidence="1" type="ORF">L0U88_03110</name>
</gene>
<dbReference type="EMBL" id="JAKEVY010000001">
    <property type="protein sequence ID" value="MCF1713616.1"/>
    <property type="molecule type" value="Genomic_DNA"/>
</dbReference>
<proteinExistence type="predicted"/>
<name>A0ABS9BD47_9BACT</name>
<evidence type="ECO:0000313" key="1">
    <source>
        <dbReference type="EMBL" id="MCF1713616.1"/>
    </source>
</evidence>
<accession>A0ABS9BD47</accession>
<comment type="caution">
    <text evidence="1">The sequence shown here is derived from an EMBL/GenBank/DDBJ whole genome shotgun (WGS) entry which is preliminary data.</text>
</comment>
<protein>
    <submittedName>
        <fullName evidence="1">Uncharacterized protein</fullName>
    </submittedName>
</protein>
<reference evidence="1 2" key="1">
    <citation type="submission" date="2022-01" db="EMBL/GenBank/DDBJ databases">
        <title>Flavihumibacter sp. nov., isolated from sediment of a river.</title>
        <authorList>
            <person name="Liu H."/>
        </authorList>
    </citation>
    <scope>NUCLEOTIDE SEQUENCE [LARGE SCALE GENOMIC DNA]</scope>
    <source>
        <strain evidence="1 2">RY-1</strain>
    </source>
</reference>
<keyword evidence="2" id="KW-1185">Reference proteome</keyword>
<dbReference type="RefSeq" id="WP_234864144.1">
    <property type="nucleotide sequence ID" value="NZ_JAKEVY010000001.1"/>
</dbReference>
<evidence type="ECO:0000313" key="2">
    <source>
        <dbReference type="Proteomes" id="UP001200145"/>
    </source>
</evidence>